<dbReference type="EMBL" id="JARPOI010000011">
    <property type="protein sequence ID" value="KAJ9168018.1"/>
    <property type="molecule type" value="Genomic_DNA"/>
</dbReference>
<dbReference type="PANTHER" id="PTHR43317">
    <property type="entry name" value="THERMOSPERMINE SYNTHASE ACAULIS5"/>
    <property type="match status" value="1"/>
</dbReference>
<comment type="similarity">
    <text evidence="1">Belongs to the spermidine/spermine synthase family.</text>
</comment>
<keyword evidence="2 6" id="KW-0808">Transferase</keyword>
<dbReference type="Gene3D" id="2.30.140.10">
    <property type="entry name" value="Spermidine synthase, tetramerisation domain"/>
    <property type="match status" value="1"/>
</dbReference>
<sequence length="282" mass="31815">MGSIMNFPIRRIPHFHESEYQSPQWFEELIEPDLKWSFEINSVLHAGTSEYQNIVLLDTNRFGKALVIDGKMQSAGKDEFIYHECLVHPVLIFCESPKSVFIMGGGEGSTAREVLKHNGVEKVVKCDIDRVVVDFCRMHLTANQEAFSDGRLHCIINDQVIKTKLNDSGIFVTQAGPAGVLSHKEVFSPIYNTIKQVFKYQIAYTTHVPTDASDQQLKLDVEKIDKKIRERIMGDLQLLDGASFVSSTVLNKTVHKSLMNETHVLCQRNARYLHGHGVADSA</sequence>
<dbReference type="Pfam" id="PF17284">
    <property type="entry name" value="Spermine_synt_N"/>
    <property type="match status" value="1"/>
</dbReference>
<dbReference type="Gene3D" id="3.40.50.150">
    <property type="entry name" value="Vaccinia Virus protein VP39"/>
    <property type="match status" value="2"/>
</dbReference>
<evidence type="ECO:0000256" key="5">
    <source>
        <dbReference type="ARBA" id="ARBA00049721"/>
    </source>
</evidence>
<proteinExistence type="inferred from homology"/>
<evidence type="ECO:0000259" key="7">
    <source>
        <dbReference type="PROSITE" id="PS51006"/>
    </source>
</evidence>
<evidence type="ECO:0000256" key="1">
    <source>
        <dbReference type="ARBA" id="ARBA00007867"/>
    </source>
</evidence>
<dbReference type="EC" id="2.5.1.79" evidence="5"/>
<keyword evidence="3 6" id="KW-0620">Polyamine biosynthesis</keyword>
<evidence type="ECO:0000256" key="2">
    <source>
        <dbReference type="ARBA" id="ARBA00022679"/>
    </source>
</evidence>
<dbReference type="PANTHER" id="PTHR43317:SF10">
    <property type="entry name" value="PABS DOMAIN-CONTAINING PROTEIN"/>
    <property type="match status" value="1"/>
</dbReference>
<feature type="domain" description="PABS" evidence="7">
    <location>
        <begin position="23"/>
        <end position="158"/>
    </location>
</feature>
<dbReference type="SUPFAM" id="SSF53335">
    <property type="entry name" value="S-adenosyl-L-methionine-dependent methyltransferases"/>
    <property type="match status" value="1"/>
</dbReference>
<evidence type="ECO:0000256" key="6">
    <source>
        <dbReference type="PROSITE-ProRule" id="PRU00354"/>
    </source>
</evidence>
<dbReference type="InterPro" id="IPR037163">
    <property type="entry name" value="Spermidine_synt_N_sf"/>
</dbReference>
<dbReference type="InterPro" id="IPR035246">
    <property type="entry name" value="Spermidine_synt_N"/>
</dbReference>
<keyword evidence="9" id="KW-1185">Reference proteome</keyword>
<comment type="catalytic activity">
    <reaction evidence="4">
        <text>S-adenosyl 3-(methylsulfanyl)propylamine + spermidine = thermospermine + S-methyl-5'-thioadenosine + H(+)</text>
        <dbReference type="Rhea" id="RHEA:30515"/>
        <dbReference type="ChEBI" id="CHEBI:15378"/>
        <dbReference type="ChEBI" id="CHEBI:17509"/>
        <dbReference type="ChEBI" id="CHEBI:57443"/>
        <dbReference type="ChEBI" id="CHEBI:57834"/>
        <dbReference type="ChEBI" id="CHEBI:59903"/>
        <dbReference type="EC" id="2.5.1.79"/>
    </reaction>
</comment>
<protein>
    <recommendedName>
        <fullName evidence="5">thermospermine synthase</fullName>
        <ecNumber evidence="5">2.5.1.79</ecNumber>
    </recommendedName>
</protein>
<dbReference type="InterPro" id="IPR029063">
    <property type="entry name" value="SAM-dependent_MTases_sf"/>
</dbReference>
<reference evidence="8" key="1">
    <citation type="journal article" date="2023" name="Plant Biotechnol. J.">
        <title>Chromosome-level wild Hevea brasiliensis genome provides new tools for genomic-assisted breeding and valuable loci to elevate rubber yield.</title>
        <authorList>
            <person name="Cheng H."/>
            <person name="Song X."/>
            <person name="Hu Y."/>
            <person name="Wu T."/>
            <person name="Yang Q."/>
            <person name="An Z."/>
            <person name="Feng S."/>
            <person name="Deng Z."/>
            <person name="Wu W."/>
            <person name="Zeng X."/>
            <person name="Tu M."/>
            <person name="Wang X."/>
            <person name="Huang H."/>
        </authorList>
    </citation>
    <scope>NUCLEOTIDE SEQUENCE</scope>
    <source>
        <strain evidence="8">MT/VB/25A 57/8</strain>
    </source>
</reference>
<dbReference type="InterPro" id="IPR030374">
    <property type="entry name" value="PABS"/>
</dbReference>
<gene>
    <name evidence="8" type="ORF">P3X46_019597</name>
</gene>
<evidence type="ECO:0000313" key="9">
    <source>
        <dbReference type="Proteomes" id="UP001174677"/>
    </source>
</evidence>
<dbReference type="PROSITE" id="PS51006">
    <property type="entry name" value="PABS_2"/>
    <property type="match status" value="1"/>
</dbReference>
<dbReference type="Pfam" id="PF01564">
    <property type="entry name" value="Spermine_synth"/>
    <property type="match status" value="1"/>
</dbReference>
<dbReference type="InterPro" id="IPR001045">
    <property type="entry name" value="Spermi_synthase"/>
</dbReference>
<evidence type="ECO:0000313" key="8">
    <source>
        <dbReference type="EMBL" id="KAJ9168018.1"/>
    </source>
</evidence>
<name>A0ABQ9LKF0_HEVBR</name>
<accession>A0ABQ9LKF0</accession>
<comment type="caution">
    <text evidence="6">Lacks conserved residue(s) required for the propagation of feature annotation.</text>
</comment>
<comment type="caution">
    <text evidence="8">The sequence shown here is derived from an EMBL/GenBank/DDBJ whole genome shotgun (WGS) entry which is preliminary data.</text>
</comment>
<dbReference type="HAMAP" id="MF_00198">
    <property type="entry name" value="Spermidine_synth"/>
    <property type="match status" value="1"/>
</dbReference>
<dbReference type="Proteomes" id="UP001174677">
    <property type="component" value="Chromosome 11"/>
</dbReference>
<evidence type="ECO:0000256" key="4">
    <source>
        <dbReference type="ARBA" id="ARBA00048874"/>
    </source>
</evidence>
<evidence type="ECO:0000256" key="3">
    <source>
        <dbReference type="ARBA" id="ARBA00023115"/>
    </source>
</evidence>
<organism evidence="8 9">
    <name type="scientific">Hevea brasiliensis</name>
    <name type="common">Para rubber tree</name>
    <name type="synonym">Siphonia brasiliensis</name>
    <dbReference type="NCBI Taxonomy" id="3981"/>
    <lineage>
        <taxon>Eukaryota</taxon>
        <taxon>Viridiplantae</taxon>
        <taxon>Streptophyta</taxon>
        <taxon>Embryophyta</taxon>
        <taxon>Tracheophyta</taxon>
        <taxon>Spermatophyta</taxon>
        <taxon>Magnoliopsida</taxon>
        <taxon>eudicotyledons</taxon>
        <taxon>Gunneridae</taxon>
        <taxon>Pentapetalae</taxon>
        <taxon>rosids</taxon>
        <taxon>fabids</taxon>
        <taxon>Malpighiales</taxon>
        <taxon>Euphorbiaceae</taxon>
        <taxon>Crotonoideae</taxon>
        <taxon>Micrandreae</taxon>
        <taxon>Hevea</taxon>
    </lineage>
</organism>